<dbReference type="HOGENOM" id="CLU_069356_2_2_11"/>
<dbReference type="Gene3D" id="1.10.357.10">
    <property type="entry name" value="Tetracycline Repressor, domain 2"/>
    <property type="match status" value="1"/>
</dbReference>
<protein>
    <submittedName>
        <fullName evidence="6">Regulatory protein TetR</fullName>
    </submittedName>
</protein>
<reference evidence="6 7" key="1">
    <citation type="submission" date="2010-10" db="EMBL/GenBank/DDBJ databases">
        <title>Complete sequence of Frankia sp. EuI1c.</title>
        <authorList>
            <consortium name="US DOE Joint Genome Institute"/>
            <person name="Lucas S."/>
            <person name="Copeland A."/>
            <person name="Lapidus A."/>
            <person name="Cheng J.-F."/>
            <person name="Bruce D."/>
            <person name="Goodwin L."/>
            <person name="Pitluck S."/>
            <person name="Chertkov O."/>
            <person name="Detter J.C."/>
            <person name="Han C."/>
            <person name="Tapia R."/>
            <person name="Land M."/>
            <person name="Hauser L."/>
            <person name="Jeffries C."/>
            <person name="Kyrpides N."/>
            <person name="Ivanova N."/>
            <person name="Mikhailova N."/>
            <person name="Beauchemin N."/>
            <person name="Sen A."/>
            <person name="Sur S.A."/>
            <person name="Gtari M."/>
            <person name="Wall L."/>
            <person name="Tisa L."/>
            <person name="Woyke T."/>
        </authorList>
    </citation>
    <scope>NUCLEOTIDE SEQUENCE [LARGE SCALE GENOMIC DNA]</scope>
    <source>
        <strain evidence="7">DSM 45817 / CECT 9037 / EuI1c</strain>
    </source>
</reference>
<dbReference type="GO" id="GO:0003700">
    <property type="term" value="F:DNA-binding transcription factor activity"/>
    <property type="evidence" value="ECO:0007669"/>
    <property type="project" value="TreeGrafter"/>
</dbReference>
<evidence type="ECO:0000313" key="7">
    <source>
        <dbReference type="Proteomes" id="UP000002484"/>
    </source>
</evidence>
<dbReference type="RefSeq" id="WP_013425464.1">
    <property type="nucleotide sequence ID" value="NC_014666.1"/>
</dbReference>
<dbReference type="InterPro" id="IPR041347">
    <property type="entry name" value="MftR_C"/>
</dbReference>
<dbReference type="OrthoDB" id="8688418at2"/>
<feature type="domain" description="HTH tetR-type" evidence="5">
    <location>
        <begin position="11"/>
        <end position="71"/>
    </location>
</feature>
<dbReference type="Proteomes" id="UP000002484">
    <property type="component" value="Chromosome"/>
</dbReference>
<dbReference type="PANTHER" id="PTHR30055">
    <property type="entry name" value="HTH-TYPE TRANSCRIPTIONAL REGULATOR RUTR"/>
    <property type="match status" value="1"/>
</dbReference>
<feature type="DNA-binding region" description="H-T-H motif" evidence="4">
    <location>
        <begin position="34"/>
        <end position="53"/>
    </location>
</feature>
<dbReference type="GO" id="GO:0000976">
    <property type="term" value="F:transcription cis-regulatory region binding"/>
    <property type="evidence" value="ECO:0007669"/>
    <property type="project" value="TreeGrafter"/>
</dbReference>
<dbReference type="STRING" id="298654.FraEuI1c_4347"/>
<evidence type="ECO:0000256" key="4">
    <source>
        <dbReference type="PROSITE-ProRule" id="PRU00335"/>
    </source>
</evidence>
<dbReference type="PROSITE" id="PS50977">
    <property type="entry name" value="HTH_TETR_2"/>
    <property type="match status" value="1"/>
</dbReference>
<evidence type="ECO:0000256" key="1">
    <source>
        <dbReference type="ARBA" id="ARBA00023015"/>
    </source>
</evidence>
<dbReference type="InterPro" id="IPR023772">
    <property type="entry name" value="DNA-bd_HTH_TetR-type_CS"/>
</dbReference>
<gene>
    <name evidence="6" type="ordered locus">FraEuI1c_4347</name>
</gene>
<keyword evidence="3" id="KW-0804">Transcription</keyword>
<evidence type="ECO:0000313" key="6">
    <source>
        <dbReference type="EMBL" id="ADP82346.1"/>
    </source>
</evidence>
<dbReference type="eggNOG" id="COG1309">
    <property type="taxonomic scope" value="Bacteria"/>
</dbReference>
<keyword evidence="1" id="KW-0805">Transcription regulation</keyword>
<dbReference type="PANTHER" id="PTHR30055:SF238">
    <property type="entry name" value="MYCOFACTOCIN BIOSYNTHESIS TRANSCRIPTIONAL REGULATOR MFTR-RELATED"/>
    <property type="match status" value="1"/>
</dbReference>
<dbReference type="Pfam" id="PF17754">
    <property type="entry name" value="TetR_C_14"/>
    <property type="match status" value="1"/>
</dbReference>
<evidence type="ECO:0000259" key="5">
    <source>
        <dbReference type="PROSITE" id="PS50977"/>
    </source>
</evidence>
<dbReference type="InterPro" id="IPR050109">
    <property type="entry name" value="HTH-type_TetR-like_transc_reg"/>
</dbReference>
<evidence type="ECO:0000256" key="3">
    <source>
        <dbReference type="ARBA" id="ARBA00023163"/>
    </source>
</evidence>
<organism evidence="6 7">
    <name type="scientific">Pseudofrankia inefficax (strain DSM 45817 / CECT 9037 / DDB 130130 / EuI1c)</name>
    <name type="common">Frankia inefficax</name>
    <dbReference type="NCBI Taxonomy" id="298654"/>
    <lineage>
        <taxon>Bacteria</taxon>
        <taxon>Bacillati</taxon>
        <taxon>Actinomycetota</taxon>
        <taxon>Actinomycetes</taxon>
        <taxon>Frankiales</taxon>
        <taxon>Frankiaceae</taxon>
        <taxon>Pseudofrankia</taxon>
    </lineage>
</organism>
<proteinExistence type="predicted"/>
<evidence type="ECO:0000256" key="2">
    <source>
        <dbReference type="ARBA" id="ARBA00023125"/>
    </source>
</evidence>
<name>E3JD62_PSEI1</name>
<accession>E3JD62</accession>
<dbReference type="EMBL" id="CP002299">
    <property type="protein sequence ID" value="ADP82346.1"/>
    <property type="molecule type" value="Genomic_DNA"/>
</dbReference>
<dbReference type="PROSITE" id="PS01081">
    <property type="entry name" value="HTH_TETR_1"/>
    <property type="match status" value="1"/>
</dbReference>
<dbReference type="KEGG" id="fri:FraEuI1c_4347"/>
<dbReference type="Pfam" id="PF00440">
    <property type="entry name" value="TetR_N"/>
    <property type="match status" value="1"/>
</dbReference>
<keyword evidence="2 4" id="KW-0238">DNA-binding</keyword>
<dbReference type="Gene3D" id="1.10.10.60">
    <property type="entry name" value="Homeodomain-like"/>
    <property type="match status" value="1"/>
</dbReference>
<dbReference type="InterPro" id="IPR001647">
    <property type="entry name" value="HTH_TetR"/>
</dbReference>
<dbReference type="PRINTS" id="PR00455">
    <property type="entry name" value="HTHTETR"/>
</dbReference>
<dbReference type="InParanoid" id="E3JD62"/>
<dbReference type="AlphaFoldDB" id="E3JD62"/>
<dbReference type="SUPFAM" id="SSF46689">
    <property type="entry name" value="Homeodomain-like"/>
    <property type="match status" value="1"/>
</dbReference>
<keyword evidence="7" id="KW-1185">Reference proteome</keyword>
<dbReference type="InterPro" id="IPR009057">
    <property type="entry name" value="Homeodomain-like_sf"/>
</dbReference>
<sequence length="199" mass="21916">MTAGLTERNKLRARREMAEAAGRLFLERGYDATTVQDIADAAGVSSRTFFRYFPAKEDVVTALASASMDDVIDHLGGRDENETLRSAVTAMLHAVLAPVGDAADRARRFQFLLRETPALRGRWLEERRKSRDRLADALTPWFGADVDPMASRLVAGTVLLVLDEVMSRWADDPSLAHPLGLLDEALRLLGEPLLPTSGQ</sequence>